<evidence type="ECO:0000313" key="2">
    <source>
        <dbReference type="Proteomes" id="UP001268577"/>
    </source>
</evidence>
<dbReference type="RefSeq" id="WP_311875932.1">
    <property type="nucleotide sequence ID" value="NZ_JARQBZ010000006.1"/>
</dbReference>
<protein>
    <submittedName>
        <fullName evidence="1">Uncharacterized protein</fullName>
    </submittedName>
</protein>
<dbReference type="AlphaFoldDB" id="A0AAW8U1E1"/>
<gene>
    <name evidence="1" type="ORF">P7H70_04675</name>
</gene>
<sequence>MKIKTSFVTNSSSTSFIIVSDGEFTAEEFSEALGVKNTSPLFEIFNELYLSTLHNSSDLNEEYEREKLIENYKDFESFLREKYSFNEQTVKKILEGFDKGKRILVGQLSSDGESDAEQFFVTESFFGESPKMFIEGIENAW</sequence>
<evidence type="ECO:0000313" key="1">
    <source>
        <dbReference type="EMBL" id="MDT2833338.1"/>
    </source>
</evidence>
<organism evidence="1 2">
    <name type="scientific">Vagococcus carniphilus</name>
    <dbReference type="NCBI Taxonomy" id="218144"/>
    <lineage>
        <taxon>Bacteria</taxon>
        <taxon>Bacillati</taxon>
        <taxon>Bacillota</taxon>
        <taxon>Bacilli</taxon>
        <taxon>Lactobacillales</taxon>
        <taxon>Enterococcaceae</taxon>
        <taxon>Vagococcus</taxon>
    </lineage>
</organism>
<reference evidence="1" key="1">
    <citation type="submission" date="2023-03" db="EMBL/GenBank/DDBJ databases">
        <authorList>
            <person name="Shen W."/>
            <person name="Cai J."/>
        </authorList>
    </citation>
    <scope>NUCLEOTIDE SEQUENCE</scope>
    <source>
        <strain evidence="1">P96-3</strain>
    </source>
</reference>
<dbReference type="EMBL" id="JARQBZ010000006">
    <property type="protein sequence ID" value="MDT2833338.1"/>
    <property type="molecule type" value="Genomic_DNA"/>
</dbReference>
<comment type="caution">
    <text evidence="1">The sequence shown here is derived from an EMBL/GenBank/DDBJ whole genome shotgun (WGS) entry which is preliminary data.</text>
</comment>
<dbReference type="Proteomes" id="UP001268577">
    <property type="component" value="Unassembled WGS sequence"/>
</dbReference>
<proteinExistence type="predicted"/>
<name>A0AAW8U1E1_9ENTE</name>
<accession>A0AAW8U1E1</accession>